<sequence>MCGSTPFTLLLLLNIFCLVHSTNYYFIFEGKFHCDILNRQFQYNVQFFDEDYMWLVLIYLYFNLQYFRWNDDDPITEPYKDISPPGDSYFRSKGMLDGDEWMVEAFDIKMVLYHTCTQTGQENRVDMRFRPSAQNSYNLDENKYYRYDFATNITELSGEKIQMARLYKSGQNK</sequence>
<name>E3NQU2_CAERE</name>
<dbReference type="InParanoid" id="E3NQU2"/>
<gene>
    <name evidence="2" type="ORF">CRE_20128</name>
</gene>
<dbReference type="OrthoDB" id="5798667at2759"/>
<reference evidence="2" key="1">
    <citation type="submission" date="2007-07" db="EMBL/GenBank/DDBJ databases">
        <title>PCAP assembly of the Caenorhabditis remanei genome.</title>
        <authorList>
            <consortium name="The Caenorhabditis remanei Sequencing Consortium"/>
            <person name="Wilson R.K."/>
        </authorList>
    </citation>
    <scope>NUCLEOTIDE SEQUENCE [LARGE SCALE GENOMIC DNA]</scope>
    <source>
        <strain evidence="2">PB4641</strain>
    </source>
</reference>
<evidence type="ECO:0000256" key="1">
    <source>
        <dbReference type="SAM" id="SignalP"/>
    </source>
</evidence>
<keyword evidence="3" id="KW-1185">Reference proteome</keyword>
<proteinExistence type="predicted"/>
<feature type="signal peptide" evidence="1">
    <location>
        <begin position="1"/>
        <end position="21"/>
    </location>
</feature>
<accession>E3NQU2</accession>
<feature type="chain" id="PRO_5003176970" evidence="1">
    <location>
        <begin position="22"/>
        <end position="173"/>
    </location>
</feature>
<dbReference type="Proteomes" id="UP000008281">
    <property type="component" value="Unassembled WGS sequence"/>
</dbReference>
<dbReference type="EMBL" id="DS269594">
    <property type="protein sequence ID" value="EFO85520.1"/>
    <property type="molecule type" value="Genomic_DNA"/>
</dbReference>
<evidence type="ECO:0000313" key="2">
    <source>
        <dbReference type="EMBL" id="EFO85520.1"/>
    </source>
</evidence>
<organism evidence="3">
    <name type="scientific">Caenorhabditis remanei</name>
    <name type="common">Caenorhabditis vulgaris</name>
    <dbReference type="NCBI Taxonomy" id="31234"/>
    <lineage>
        <taxon>Eukaryota</taxon>
        <taxon>Metazoa</taxon>
        <taxon>Ecdysozoa</taxon>
        <taxon>Nematoda</taxon>
        <taxon>Chromadorea</taxon>
        <taxon>Rhabditida</taxon>
        <taxon>Rhabditina</taxon>
        <taxon>Rhabditomorpha</taxon>
        <taxon>Rhabditoidea</taxon>
        <taxon>Rhabditidae</taxon>
        <taxon>Peloderinae</taxon>
        <taxon>Caenorhabditis</taxon>
    </lineage>
</organism>
<dbReference type="AlphaFoldDB" id="E3NQU2"/>
<dbReference type="HOGENOM" id="CLU_144350_0_0_1"/>
<protein>
    <submittedName>
        <fullName evidence="2">Uncharacterized protein</fullName>
    </submittedName>
</protein>
<keyword evidence="1" id="KW-0732">Signal</keyword>
<evidence type="ECO:0000313" key="3">
    <source>
        <dbReference type="Proteomes" id="UP000008281"/>
    </source>
</evidence>